<dbReference type="InterPro" id="IPR050280">
    <property type="entry name" value="OMP_Chaperone_SurA"/>
</dbReference>
<dbReference type="InterPro" id="IPR023058">
    <property type="entry name" value="PPIase_PpiC_CS"/>
</dbReference>
<proteinExistence type="predicted"/>
<evidence type="ECO:0000256" key="1">
    <source>
        <dbReference type="ARBA" id="ARBA00022729"/>
    </source>
</evidence>
<dbReference type="PROSITE" id="PS50198">
    <property type="entry name" value="PPIC_PPIASE_2"/>
    <property type="match status" value="2"/>
</dbReference>
<sequence>MTSAYGQEENKGFVVDEIIAKVDNYIVLKSELERAYQDYITNGGTPSQEARCQYLAILVRNKLMVAKAEIDSVIVEESQVDNNLQRRFDLILGQYNGSPQQLEAAYGKSIDQIKADIYDLVKEQLVVQRMQEEITKDVTVTPAEVKRFFNKIPKDSIPFLSAEVEVGQIVRVAKVSDEQKEETKRKLIALRERILKGEDFATLARQYSEDPSVVANGGDMGFVGRGMMVPEFEAMSFKLKAGEISMPVETDFGFHIIQLIDRRGNEYNSRHILMSPAPSNQDLKDATDFLDSIRVLILNDSIKFDKAAKEFSDDDQTKSSGGFFADQEGGTFVSVDELDPVIFFSLDTMKVGGVSKPVAYRTDTQKDAVRIFYYKSRIPPHEASLKDDWNKIESFTLNEKKNRLLYKWFEKARQDVFISIDPTYDYCRLLE</sequence>
<reference evidence="4 5" key="1">
    <citation type="submission" date="2018-11" db="EMBL/GenBank/DDBJ databases">
        <title>Chryseotalea sanarue gen. nov., sp., nov., a member of the family Cytophagaceae, isolated from a brackish lake in Hamamatsu Japan.</title>
        <authorList>
            <person name="Maejima Y."/>
            <person name="Iino T."/>
            <person name="Muraguchi Y."/>
            <person name="Fukuda K."/>
            <person name="Ohkuma M."/>
            <person name="Moriuchi R."/>
            <person name="Dohra H."/>
            <person name="Kimbara K."/>
            <person name="Shintani M."/>
        </authorList>
    </citation>
    <scope>NUCLEOTIDE SEQUENCE [LARGE SCALE GENOMIC DNA]</scope>
    <source>
        <strain evidence="4 5">Ys</strain>
    </source>
</reference>
<dbReference type="SUPFAM" id="SSF54534">
    <property type="entry name" value="FKBP-like"/>
    <property type="match status" value="2"/>
</dbReference>
<accession>A0A401U8M1</accession>
<keyword evidence="5" id="KW-1185">Reference proteome</keyword>
<gene>
    <name evidence="4" type="ORF">SanaruYs_14820</name>
</gene>
<keyword evidence="2 4" id="KW-0413">Isomerase</keyword>
<dbReference type="InterPro" id="IPR027304">
    <property type="entry name" value="Trigger_fact/SurA_dom_sf"/>
</dbReference>
<dbReference type="EMBL" id="BHXQ01000002">
    <property type="protein sequence ID" value="GCC51261.1"/>
    <property type="molecule type" value="Genomic_DNA"/>
</dbReference>
<dbReference type="GO" id="GO:0003755">
    <property type="term" value="F:peptidyl-prolyl cis-trans isomerase activity"/>
    <property type="evidence" value="ECO:0007669"/>
    <property type="project" value="UniProtKB-KW"/>
</dbReference>
<evidence type="ECO:0000259" key="3">
    <source>
        <dbReference type="PROSITE" id="PS50198"/>
    </source>
</evidence>
<dbReference type="Pfam" id="PF00639">
    <property type="entry name" value="Rotamase"/>
    <property type="match status" value="2"/>
</dbReference>
<dbReference type="InterPro" id="IPR046357">
    <property type="entry name" value="PPIase_dom_sf"/>
</dbReference>
<dbReference type="Proteomes" id="UP000288227">
    <property type="component" value="Unassembled WGS sequence"/>
</dbReference>
<dbReference type="PROSITE" id="PS01096">
    <property type="entry name" value="PPIC_PPIASE_1"/>
    <property type="match status" value="1"/>
</dbReference>
<dbReference type="SUPFAM" id="SSF109998">
    <property type="entry name" value="Triger factor/SurA peptide-binding domain-like"/>
    <property type="match status" value="1"/>
</dbReference>
<dbReference type="Gene3D" id="1.10.4030.10">
    <property type="entry name" value="Porin chaperone SurA, peptide-binding domain"/>
    <property type="match status" value="1"/>
</dbReference>
<feature type="domain" description="PpiC" evidence="3">
    <location>
        <begin position="161"/>
        <end position="261"/>
    </location>
</feature>
<comment type="caution">
    <text evidence="4">The sequence shown here is derived from an EMBL/GenBank/DDBJ whole genome shotgun (WGS) entry which is preliminary data.</text>
</comment>
<keyword evidence="2" id="KW-0697">Rotamase</keyword>
<keyword evidence="1" id="KW-0732">Signal</keyword>
<evidence type="ECO:0000313" key="4">
    <source>
        <dbReference type="EMBL" id="GCC51261.1"/>
    </source>
</evidence>
<dbReference type="AlphaFoldDB" id="A0A401U8M1"/>
<protein>
    <submittedName>
        <fullName evidence="4">Peptidylprolyl isomerase</fullName>
    </submittedName>
</protein>
<organism evidence="4 5">
    <name type="scientific">Chryseotalea sanaruensis</name>
    <dbReference type="NCBI Taxonomy" id="2482724"/>
    <lineage>
        <taxon>Bacteria</taxon>
        <taxon>Pseudomonadati</taxon>
        <taxon>Bacteroidota</taxon>
        <taxon>Cytophagia</taxon>
        <taxon>Cytophagales</taxon>
        <taxon>Chryseotaleaceae</taxon>
        <taxon>Chryseotalea</taxon>
    </lineage>
</organism>
<feature type="domain" description="PpiC" evidence="3">
    <location>
        <begin position="264"/>
        <end position="358"/>
    </location>
</feature>
<dbReference type="PANTHER" id="PTHR47637:SF1">
    <property type="entry name" value="CHAPERONE SURA"/>
    <property type="match status" value="1"/>
</dbReference>
<dbReference type="InterPro" id="IPR000297">
    <property type="entry name" value="PPIase_PpiC"/>
</dbReference>
<evidence type="ECO:0000256" key="2">
    <source>
        <dbReference type="PROSITE-ProRule" id="PRU00278"/>
    </source>
</evidence>
<dbReference type="Gene3D" id="3.10.50.40">
    <property type="match status" value="2"/>
</dbReference>
<evidence type="ECO:0000313" key="5">
    <source>
        <dbReference type="Proteomes" id="UP000288227"/>
    </source>
</evidence>
<name>A0A401U8M1_9BACT</name>
<dbReference type="PANTHER" id="PTHR47637">
    <property type="entry name" value="CHAPERONE SURA"/>
    <property type="match status" value="1"/>
</dbReference>